<dbReference type="SUPFAM" id="SSF88659">
    <property type="entry name" value="Sigma3 and sigma4 domains of RNA polymerase sigma factors"/>
    <property type="match status" value="1"/>
</dbReference>
<sequence length="405" mass="42274">MTPAASAAHRAAEAAARTAYGRLVALLARDSRDLAAAEDALATALARALARWPDDGVPANPDAWLLTVARRELGHRRARAATALAAEPALALLDDERADTPAPDLPDERLKLLFVCTHPAITPRIQAPLMLQVVLGLDAARIAAAFLVSPAAMGQALVRAKARIRDAGIAFAVPPPEQRPARLAAIRTAIYAAYGAGWGDAAPTGNDLAAEALFLARLVTGLAPDDAEAAGLLALIALCEARRPARRDAHGAYVPLDRQDVRRWDRDLVREGEAALRRAAAMGQPGRFQLEAAIQSLHHQQRFTGADLSLPLIGLYDRLLAIAPSIGAAIARAAALTAAGAAAAALAALDALAERCRDHQPWWAARADALAALGDGAAARDAAVRAAGLSQDPAERAFLLGRHAG</sequence>
<evidence type="ECO:0000313" key="2">
    <source>
        <dbReference type="EMBL" id="OYQ33230.1"/>
    </source>
</evidence>
<dbReference type="RefSeq" id="WP_094472713.1">
    <property type="nucleotide sequence ID" value="NZ_NOXT01000075.1"/>
</dbReference>
<dbReference type="PANTHER" id="PTHR47756">
    <property type="entry name" value="BLL6612 PROTEIN-RELATED"/>
    <property type="match status" value="1"/>
</dbReference>
<keyword evidence="3" id="KW-1185">Reference proteome</keyword>
<dbReference type="SUPFAM" id="SSF88946">
    <property type="entry name" value="Sigma2 domain of RNA polymerase sigma factors"/>
    <property type="match status" value="1"/>
</dbReference>
<dbReference type="GO" id="GO:0003700">
    <property type="term" value="F:DNA-binding transcription factor activity"/>
    <property type="evidence" value="ECO:0007669"/>
    <property type="project" value="InterPro"/>
</dbReference>
<dbReference type="Pfam" id="PF20239">
    <property type="entry name" value="DUF6596"/>
    <property type="match status" value="1"/>
</dbReference>
<dbReference type="EMBL" id="NOXT01000075">
    <property type="protein sequence ID" value="OYQ33230.1"/>
    <property type="molecule type" value="Genomic_DNA"/>
</dbReference>
<dbReference type="InterPro" id="IPR046531">
    <property type="entry name" value="DUF6596"/>
</dbReference>
<evidence type="ECO:0000259" key="1">
    <source>
        <dbReference type="Pfam" id="PF20239"/>
    </source>
</evidence>
<feature type="domain" description="DUF6596" evidence="1">
    <location>
        <begin position="182"/>
        <end position="280"/>
    </location>
</feature>
<dbReference type="AlphaFoldDB" id="A0A255YXT1"/>
<evidence type="ECO:0000313" key="3">
    <source>
        <dbReference type="Proteomes" id="UP000216991"/>
    </source>
</evidence>
<protein>
    <submittedName>
        <fullName evidence="2">RNA polymerase subunit sigma-70</fullName>
    </submittedName>
</protein>
<comment type="caution">
    <text evidence="2">The sequence shown here is derived from an EMBL/GenBank/DDBJ whole genome shotgun (WGS) entry which is preliminary data.</text>
</comment>
<dbReference type="OrthoDB" id="9780299at2"/>
<dbReference type="InterPro" id="IPR013325">
    <property type="entry name" value="RNA_pol_sigma_r2"/>
</dbReference>
<dbReference type="InterPro" id="IPR013324">
    <property type="entry name" value="RNA_pol_sigma_r3/r4-like"/>
</dbReference>
<accession>A0A255YXT1</accession>
<name>A0A255YXT1_9SPHN</name>
<proteinExistence type="predicted"/>
<dbReference type="GO" id="GO:0006352">
    <property type="term" value="P:DNA-templated transcription initiation"/>
    <property type="evidence" value="ECO:0007669"/>
    <property type="project" value="InterPro"/>
</dbReference>
<dbReference type="PANTHER" id="PTHR47756:SF2">
    <property type="entry name" value="BLL6612 PROTEIN"/>
    <property type="match status" value="1"/>
</dbReference>
<gene>
    <name evidence="2" type="ORF">CHU93_03070</name>
</gene>
<reference evidence="2 3" key="1">
    <citation type="submission" date="2017-07" db="EMBL/GenBank/DDBJ databases">
        <title>Sandarakinorhabdus cyanobacteriorum sp. nov., a novel bacterium isolated from cyanobacterial aggregates in a eutrophic lake.</title>
        <authorList>
            <person name="Cai H."/>
        </authorList>
    </citation>
    <scope>NUCLEOTIDE SEQUENCE [LARGE SCALE GENOMIC DNA]</scope>
    <source>
        <strain evidence="2 3">TH057</strain>
    </source>
</reference>
<organism evidence="2 3">
    <name type="scientific">Sandarakinorhabdus cyanobacteriorum</name>
    <dbReference type="NCBI Taxonomy" id="1981098"/>
    <lineage>
        <taxon>Bacteria</taxon>
        <taxon>Pseudomonadati</taxon>
        <taxon>Pseudomonadota</taxon>
        <taxon>Alphaproteobacteria</taxon>
        <taxon>Sphingomonadales</taxon>
        <taxon>Sphingosinicellaceae</taxon>
        <taxon>Sandarakinorhabdus</taxon>
    </lineage>
</organism>
<dbReference type="Proteomes" id="UP000216991">
    <property type="component" value="Unassembled WGS sequence"/>
</dbReference>